<dbReference type="EMBL" id="FN653291">
    <property type="protein sequence ID" value="CBY25154.1"/>
    <property type="molecule type" value="Genomic_DNA"/>
</dbReference>
<gene>
    <name evidence="2" type="ORF">GSOID_T00007468001</name>
</gene>
<name>E4XXS0_OIKDI</name>
<feature type="compositionally biased region" description="Basic residues" evidence="1">
    <location>
        <begin position="41"/>
        <end position="51"/>
    </location>
</feature>
<proteinExistence type="predicted"/>
<evidence type="ECO:0000313" key="3">
    <source>
        <dbReference type="Proteomes" id="UP000001307"/>
    </source>
</evidence>
<keyword evidence="3" id="KW-1185">Reference proteome</keyword>
<organism evidence="2">
    <name type="scientific">Oikopleura dioica</name>
    <name type="common">Tunicate</name>
    <dbReference type="NCBI Taxonomy" id="34765"/>
    <lineage>
        <taxon>Eukaryota</taxon>
        <taxon>Metazoa</taxon>
        <taxon>Chordata</taxon>
        <taxon>Tunicata</taxon>
        <taxon>Appendicularia</taxon>
        <taxon>Copelata</taxon>
        <taxon>Oikopleuridae</taxon>
        <taxon>Oikopleura</taxon>
    </lineage>
</organism>
<sequence length="51" mass="5902">MHLKRRETLTTQGNLLLSKEKRMMTISQISTSLKGPQMSLRTKKSKLKVED</sequence>
<evidence type="ECO:0000256" key="1">
    <source>
        <dbReference type="SAM" id="MobiDB-lite"/>
    </source>
</evidence>
<dbReference type="InParanoid" id="E4XXS0"/>
<accession>E4XXS0</accession>
<reference evidence="2" key="1">
    <citation type="journal article" date="2010" name="Science">
        <title>Plasticity of animal genome architecture unmasked by rapid evolution of a pelagic tunicate.</title>
        <authorList>
            <person name="Denoeud F."/>
            <person name="Henriet S."/>
            <person name="Mungpakdee S."/>
            <person name="Aury J.M."/>
            <person name="Da Silva C."/>
            <person name="Brinkmann H."/>
            <person name="Mikhaleva J."/>
            <person name="Olsen L.C."/>
            <person name="Jubin C."/>
            <person name="Canestro C."/>
            <person name="Bouquet J.M."/>
            <person name="Danks G."/>
            <person name="Poulain J."/>
            <person name="Campsteijn C."/>
            <person name="Adamski M."/>
            <person name="Cross I."/>
            <person name="Yadetie F."/>
            <person name="Muffato M."/>
            <person name="Louis A."/>
            <person name="Butcher S."/>
            <person name="Tsagkogeorga G."/>
            <person name="Konrad A."/>
            <person name="Singh S."/>
            <person name="Jensen M.F."/>
            <person name="Cong E.H."/>
            <person name="Eikeseth-Otteraa H."/>
            <person name="Noel B."/>
            <person name="Anthouard V."/>
            <person name="Porcel B.M."/>
            <person name="Kachouri-Lafond R."/>
            <person name="Nishino A."/>
            <person name="Ugolini M."/>
            <person name="Chourrout P."/>
            <person name="Nishida H."/>
            <person name="Aasland R."/>
            <person name="Huzurbazar S."/>
            <person name="Westhof E."/>
            <person name="Delsuc F."/>
            <person name="Lehrach H."/>
            <person name="Reinhardt R."/>
            <person name="Weissenbach J."/>
            <person name="Roy S.W."/>
            <person name="Artiguenave F."/>
            <person name="Postlethwait J.H."/>
            <person name="Manak J.R."/>
            <person name="Thompson E.M."/>
            <person name="Jaillon O."/>
            <person name="Du Pasquier L."/>
            <person name="Boudinot P."/>
            <person name="Liberles D.A."/>
            <person name="Volff J.N."/>
            <person name="Philippe H."/>
            <person name="Lenhard B."/>
            <person name="Roest Crollius H."/>
            <person name="Wincker P."/>
            <person name="Chourrout D."/>
        </authorList>
    </citation>
    <scope>NUCLEOTIDE SEQUENCE [LARGE SCALE GENOMIC DNA]</scope>
</reference>
<dbReference type="AlphaFoldDB" id="E4XXS0"/>
<evidence type="ECO:0000313" key="2">
    <source>
        <dbReference type="EMBL" id="CBY25154.1"/>
    </source>
</evidence>
<dbReference type="Proteomes" id="UP000001307">
    <property type="component" value="Unassembled WGS sequence"/>
</dbReference>
<feature type="region of interest" description="Disordered" evidence="1">
    <location>
        <begin position="30"/>
        <end position="51"/>
    </location>
</feature>
<protein>
    <submittedName>
        <fullName evidence="2">Uncharacterized protein</fullName>
    </submittedName>
</protein>